<keyword evidence="5" id="KW-0862">Zinc</keyword>
<name>A0AAD9MJ93_PROWI</name>
<evidence type="ECO:0000256" key="5">
    <source>
        <dbReference type="ARBA" id="ARBA00022833"/>
    </source>
</evidence>
<protein>
    <submittedName>
        <fullName evidence="11">Uncharacterized protein</fullName>
    </submittedName>
</protein>
<evidence type="ECO:0000256" key="10">
    <source>
        <dbReference type="SAM" id="MobiDB-lite"/>
    </source>
</evidence>
<keyword evidence="7" id="KW-0238">DNA-binding</keyword>
<evidence type="ECO:0000256" key="1">
    <source>
        <dbReference type="ARBA" id="ARBA00004604"/>
    </source>
</evidence>
<evidence type="ECO:0000313" key="12">
    <source>
        <dbReference type="Proteomes" id="UP001255856"/>
    </source>
</evidence>
<evidence type="ECO:0000256" key="2">
    <source>
        <dbReference type="ARBA" id="ARBA00006899"/>
    </source>
</evidence>
<keyword evidence="6" id="KW-0805">Transcription regulation</keyword>
<keyword evidence="3" id="KW-0479">Metal-binding</keyword>
<evidence type="ECO:0000256" key="4">
    <source>
        <dbReference type="ARBA" id="ARBA00022771"/>
    </source>
</evidence>
<evidence type="ECO:0000256" key="7">
    <source>
        <dbReference type="ARBA" id="ARBA00023125"/>
    </source>
</evidence>
<dbReference type="AlphaFoldDB" id="A0AAD9MJ93"/>
<reference evidence="11" key="1">
    <citation type="submission" date="2021-01" db="EMBL/GenBank/DDBJ databases">
        <authorList>
            <person name="Eckstrom K.M.E."/>
        </authorList>
    </citation>
    <scope>NUCLEOTIDE SEQUENCE</scope>
    <source>
        <strain evidence="11">UVCC 0001</strain>
    </source>
</reference>
<sequence>MEVYVEGQLEREDMPIFNLVSQHLREITIQILRPEMTLVICHLAVFLARAPVSPMDLCRAASLGRFPYLSFFPDYGVALCNQHRGVASRDACTVLTLPSPKHEVQQAVALAAELNIALPPIDGETFIERYAMELGLPPAVGAAARALAAVQSPPESREWRITHHPVKTPWMAAMGHVLAAMRLLHGLDGCARDWRGVRGLDAAPEAVRAPCAPGAWLDWAADQLAHTPEPFTEVRGLGRLSVVPKQRLLPLLAFLRHWCVSRSYAAPGLDALYDAVEAADVTPRVPPVEVDARAPADWREGVEGPCDPRLLHADPLFGEHARWRAAFDSAPPAKRAALRDQAPEPAPGTLPVGTLRFERPRPAAQQRRGTSCAMHRDHAAVFAAAAPLVWLQPAPLHQYVMSLEENMLCDEAVLNWGTCHAEHEYLARLEAVSIERGKFKQHGPSNADPLGTHAAPRAPEAWGSGDEAAVSDADTDEMKASGEDVGDEAAAMEEVGTSM</sequence>
<dbReference type="GO" id="GO:0042790">
    <property type="term" value="P:nucleolar large rRNA transcription by RNA polymerase I"/>
    <property type="evidence" value="ECO:0007669"/>
    <property type="project" value="TreeGrafter"/>
</dbReference>
<keyword evidence="4" id="KW-0863">Zinc-finger</keyword>
<proteinExistence type="inferred from homology"/>
<dbReference type="InterPro" id="IPR033599">
    <property type="entry name" value="TAF1B/Rrn7"/>
</dbReference>
<keyword evidence="9" id="KW-0539">Nucleus</keyword>
<dbReference type="PANTHER" id="PTHR31576">
    <property type="entry name" value="TATA BOX-BINDING PROTEIN-ASSOCIATED FACTOR RNA POLYMERASE I SUBUNIT B"/>
    <property type="match status" value="1"/>
</dbReference>
<evidence type="ECO:0000256" key="6">
    <source>
        <dbReference type="ARBA" id="ARBA00023015"/>
    </source>
</evidence>
<organism evidence="11 12">
    <name type="scientific">Prototheca wickerhamii</name>
    <dbReference type="NCBI Taxonomy" id="3111"/>
    <lineage>
        <taxon>Eukaryota</taxon>
        <taxon>Viridiplantae</taxon>
        <taxon>Chlorophyta</taxon>
        <taxon>core chlorophytes</taxon>
        <taxon>Trebouxiophyceae</taxon>
        <taxon>Chlorellales</taxon>
        <taxon>Chlorellaceae</taxon>
        <taxon>Prototheca</taxon>
    </lineage>
</organism>
<keyword evidence="12" id="KW-1185">Reference proteome</keyword>
<dbReference type="EMBL" id="JASFZW010000002">
    <property type="protein sequence ID" value="KAK2079547.1"/>
    <property type="molecule type" value="Genomic_DNA"/>
</dbReference>
<comment type="subcellular location">
    <subcellularLocation>
        <location evidence="1">Nucleus</location>
        <location evidence="1">Nucleolus</location>
    </subcellularLocation>
</comment>
<feature type="region of interest" description="Disordered" evidence="10">
    <location>
        <begin position="334"/>
        <end position="369"/>
    </location>
</feature>
<dbReference type="GO" id="GO:0070860">
    <property type="term" value="C:RNA polymerase I core factor complex"/>
    <property type="evidence" value="ECO:0007669"/>
    <property type="project" value="InterPro"/>
</dbReference>
<evidence type="ECO:0000256" key="9">
    <source>
        <dbReference type="ARBA" id="ARBA00023242"/>
    </source>
</evidence>
<evidence type="ECO:0000256" key="8">
    <source>
        <dbReference type="ARBA" id="ARBA00023163"/>
    </source>
</evidence>
<evidence type="ECO:0000313" key="11">
    <source>
        <dbReference type="EMBL" id="KAK2079547.1"/>
    </source>
</evidence>
<keyword evidence="8" id="KW-0804">Transcription</keyword>
<gene>
    <name evidence="11" type="ORF">QBZ16_001941</name>
</gene>
<accession>A0AAD9MJ93</accession>
<evidence type="ECO:0000256" key="3">
    <source>
        <dbReference type="ARBA" id="ARBA00022723"/>
    </source>
</evidence>
<comment type="caution">
    <text evidence="11">The sequence shown here is derived from an EMBL/GenBank/DDBJ whole genome shotgun (WGS) entry which is preliminary data.</text>
</comment>
<feature type="region of interest" description="Disordered" evidence="10">
    <location>
        <begin position="439"/>
        <end position="499"/>
    </location>
</feature>
<dbReference type="Proteomes" id="UP001255856">
    <property type="component" value="Unassembled WGS sequence"/>
</dbReference>
<dbReference type="GO" id="GO:0001164">
    <property type="term" value="F:RNA polymerase I core promoter sequence-specific DNA binding"/>
    <property type="evidence" value="ECO:0007669"/>
    <property type="project" value="InterPro"/>
</dbReference>
<dbReference type="GO" id="GO:0008270">
    <property type="term" value="F:zinc ion binding"/>
    <property type="evidence" value="ECO:0007669"/>
    <property type="project" value="UniProtKB-KW"/>
</dbReference>
<dbReference type="PANTHER" id="PTHR31576:SF2">
    <property type="entry name" value="TATA BOX-BINDING PROTEIN-ASSOCIATED FACTOR RNA POLYMERASE I SUBUNIT B"/>
    <property type="match status" value="1"/>
</dbReference>
<comment type="similarity">
    <text evidence="2">Belongs to the RRN7/TAF1B family.</text>
</comment>